<feature type="domain" description="Histidine kinase" evidence="14">
    <location>
        <begin position="161"/>
        <end position="377"/>
    </location>
</feature>
<dbReference type="Gene3D" id="3.30.565.10">
    <property type="entry name" value="Histidine kinase-like ATPase, C-terminal domain"/>
    <property type="match status" value="1"/>
</dbReference>
<keyword evidence="8" id="KW-0418">Kinase</keyword>
<dbReference type="EMBL" id="MQVR01000101">
    <property type="protein sequence ID" value="OKL53010.1"/>
    <property type="molecule type" value="Genomic_DNA"/>
</dbReference>
<keyword evidence="16" id="KW-1185">Reference proteome</keyword>
<keyword evidence="4" id="KW-1003">Cell membrane</keyword>
<evidence type="ECO:0000313" key="16">
    <source>
        <dbReference type="Proteomes" id="UP000185628"/>
    </source>
</evidence>
<dbReference type="Proteomes" id="UP000185628">
    <property type="component" value="Unassembled WGS sequence"/>
</dbReference>
<evidence type="ECO:0000313" key="15">
    <source>
        <dbReference type="EMBL" id="OKL53010.1"/>
    </source>
</evidence>
<evidence type="ECO:0000256" key="3">
    <source>
        <dbReference type="ARBA" id="ARBA00012438"/>
    </source>
</evidence>
<comment type="caution">
    <text evidence="15">The sequence shown here is derived from an EMBL/GenBank/DDBJ whole genome shotgun (WGS) entry which is preliminary data.</text>
</comment>
<evidence type="ECO:0000256" key="6">
    <source>
        <dbReference type="ARBA" id="ARBA00022679"/>
    </source>
</evidence>
<dbReference type="InterPro" id="IPR003661">
    <property type="entry name" value="HisK_dim/P_dom"/>
</dbReference>
<dbReference type="InterPro" id="IPR005467">
    <property type="entry name" value="His_kinase_dom"/>
</dbReference>
<dbReference type="SMART" id="SM00387">
    <property type="entry name" value="HATPase_c"/>
    <property type="match status" value="1"/>
</dbReference>
<dbReference type="CDD" id="cd00075">
    <property type="entry name" value="HATPase"/>
    <property type="match status" value="1"/>
</dbReference>
<dbReference type="FunFam" id="3.30.565.10:FF:000023">
    <property type="entry name" value="PAS domain-containing sensor histidine kinase"/>
    <property type="match status" value="1"/>
</dbReference>
<keyword evidence="13" id="KW-1133">Transmembrane helix</keyword>
<sequence>MSVVDIPWQAILAALLGLLVGSVSVAAFRVSQHRMRGGEIPESEDISSDESNILSVLSGGTVLLRKTGEILRADATAASFGLVVDGKLVDGPVKDVFDKVVETGNAVQADVEVPRSNLSGASVYYLTVRLSPLPRERVLLAATDRTEKVRLENTRRDFMQNVSHELKTPVGALALLAETVHDSAEDPEAVRKFSSRMTREAKRLGRLVTEIIELSRLESPDALGVGEVVNVDEVVEEAVDRVRVTAEGARVELVAGGETGTQVYGDTSLLMTAVRNLLDNAIRYSNPLSRVNLGVSADSEVVRIAVVDEGIGVSPDQKERIFERFYRVDDARSRETGGTGLGLSIVKHIAADHGGTVTLWSEPGRGSTFTLVLPRAFPAGRYPTSNEKEPS</sequence>
<evidence type="ECO:0000259" key="14">
    <source>
        <dbReference type="PROSITE" id="PS50109"/>
    </source>
</evidence>
<evidence type="ECO:0000256" key="2">
    <source>
        <dbReference type="ARBA" id="ARBA00004236"/>
    </source>
</evidence>
<accession>A0A1Q5Q058</accession>
<keyword evidence="6" id="KW-0808">Transferase</keyword>
<dbReference type="CDD" id="cd00082">
    <property type="entry name" value="HisKA"/>
    <property type="match status" value="1"/>
</dbReference>
<keyword evidence="7" id="KW-0547">Nucleotide-binding</keyword>
<evidence type="ECO:0000256" key="7">
    <source>
        <dbReference type="ARBA" id="ARBA00022741"/>
    </source>
</evidence>
<evidence type="ECO:0000256" key="12">
    <source>
        <dbReference type="ARBA" id="ARBA00039401"/>
    </source>
</evidence>
<comment type="subcellular location">
    <subcellularLocation>
        <location evidence="2">Cell membrane</location>
    </subcellularLocation>
</comment>
<dbReference type="PANTHER" id="PTHR45453:SF1">
    <property type="entry name" value="PHOSPHATE REGULON SENSOR PROTEIN PHOR"/>
    <property type="match status" value="1"/>
</dbReference>
<dbReference type="InterPro" id="IPR004358">
    <property type="entry name" value="Sig_transdc_His_kin-like_C"/>
</dbReference>
<evidence type="ECO:0000256" key="10">
    <source>
        <dbReference type="ARBA" id="ARBA00023012"/>
    </source>
</evidence>
<proteinExistence type="predicted"/>
<keyword evidence="10" id="KW-0902">Two-component regulatory system</keyword>
<organism evidence="15 16">
    <name type="scientific">Bowdeniella nasicola</name>
    <dbReference type="NCBI Taxonomy" id="208480"/>
    <lineage>
        <taxon>Bacteria</taxon>
        <taxon>Bacillati</taxon>
        <taxon>Actinomycetota</taxon>
        <taxon>Actinomycetes</taxon>
        <taxon>Actinomycetales</taxon>
        <taxon>Actinomycetaceae</taxon>
        <taxon>Bowdeniella</taxon>
    </lineage>
</organism>
<dbReference type="SUPFAM" id="SSF47384">
    <property type="entry name" value="Homodimeric domain of signal transducing histidine kinase"/>
    <property type="match status" value="1"/>
</dbReference>
<keyword evidence="5" id="KW-0597">Phosphoprotein</keyword>
<dbReference type="SMART" id="SM00388">
    <property type="entry name" value="HisKA"/>
    <property type="match status" value="1"/>
</dbReference>
<keyword evidence="11 13" id="KW-0472">Membrane</keyword>
<dbReference type="GO" id="GO:0016036">
    <property type="term" value="P:cellular response to phosphate starvation"/>
    <property type="evidence" value="ECO:0007669"/>
    <property type="project" value="TreeGrafter"/>
</dbReference>
<evidence type="ECO:0000256" key="4">
    <source>
        <dbReference type="ARBA" id="ARBA00022475"/>
    </source>
</evidence>
<dbReference type="SUPFAM" id="SSF55874">
    <property type="entry name" value="ATPase domain of HSP90 chaperone/DNA topoisomerase II/histidine kinase"/>
    <property type="match status" value="1"/>
</dbReference>
<dbReference type="Gene3D" id="1.10.287.130">
    <property type="match status" value="1"/>
</dbReference>
<dbReference type="EC" id="2.7.13.3" evidence="3"/>
<evidence type="ECO:0000256" key="8">
    <source>
        <dbReference type="ARBA" id="ARBA00022777"/>
    </source>
</evidence>
<dbReference type="InterPro" id="IPR050351">
    <property type="entry name" value="BphY/WalK/GraS-like"/>
</dbReference>
<dbReference type="InterPro" id="IPR036890">
    <property type="entry name" value="HATPase_C_sf"/>
</dbReference>
<dbReference type="InterPro" id="IPR003594">
    <property type="entry name" value="HATPase_dom"/>
</dbReference>
<evidence type="ECO:0000256" key="11">
    <source>
        <dbReference type="ARBA" id="ARBA00023136"/>
    </source>
</evidence>
<reference evidence="16" key="1">
    <citation type="submission" date="2016-12" db="EMBL/GenBank/DDBJ databases">
        <authorList>
            <person name="Meng X."/>
        </authorList>
    </citation>
    <scope>NUCLEOTIDE SEQUENCE [LARGE SCALE GENOMIC DNA]</scope>
    <source>
        <strain evidence="16">DSM 19116</strain>
    </source>
</reference>
<dbReference type="PANTHER" id="PTHR45453">
    <property type="entry name" value="PHOSPHATE REGULON SENSOR PROTEIN PHOR"/>
    <property type="match status" value="1"/>
</dbReference>
<dbReference type="InterPro" id="IPR036097">
    <property type="entry name" value="HisK_dim/P_sf"/>
</dbReference>
<dbReference type="GO" id="GO:0004721">
    <property type="term" value="F:phosphoprotein phosphatase activity"/>
    <property type="evidence" value="ECO:0007669"/>
    <property type="project" value="TreeGrafter"/>
</dbReference>
<comment type="catalytic activity">
    <reaction evidence="1">
        <text>ATP + protein L-histidine = ADP + protein N-phospho-L-histidine.</text>
        <dbReference type="EC" id="2.7.13.3"/>
    </reaction>
</comment>
<evidence type="ECO:0000256" key="5">
    <source>
        <dbReference type="ARBA" id="ARBA00022553"/>
    </source>
</evidence>
<dbReference type="PROSITE" id="PS50109">
    <property type="entry name" value="HIS_KIN"/>
    <property type="match status" value="1"/>
</dbReference>
<feature type="transmembrane region" description="Helical" evidence="13">
    <location>
        <begin position="6"/>
        <end position="28"/>
    </location>
</feature>
<dbReference type="GO" id="GO:0000155">
    <property type="term" value="F:phosphorelay sensor kinase activity"/>
    <property type="evidence" value="ECO:0007669"/>
    <property type="project" value="InterPro"/>
</dbReference>
<keyword evidence="9" id="KW-0067">ATP-binding</keyword>
<keyword evidence="13" id="KW-0812">Transmembrane</keyword>
<dbReference type="PRINTS" id="PR00344">
    <property type="entry name" value="BCTRLSENSOR"/>
</dbReference>
<dbReference type="AlphaFoldDB" id="A0A1Q5Q058"/>
<gene>
    <name evidence="15" type="ORF">BSZ39_11800</name>
</gene>
<evidence type="ECO:0000256" key="9">
    <source>
        <dbReference type="ARBA" id="ARBA00022840"/>
    </source>
</evidence>
<name>A0A1Q5Q058_9ACTO</name>
<dbReference type="GO" id="GO:0005524">
    <property type="term" value="F:ATP binding"/>
    <property type="evidence" value="ECO:0007669"/>
    <property type="project" value="UniProtKB-KW"/>
</dbReference>
<dbReference type="Pfam" id="PF00512">
    <property type="entry name" value="HisKA"/>
    <property type="match status" value="1"/>
</dbReference>
<protein>
    <recommendedName>
        <fullName evidence="12">Sensor-like histidine kinase SenX3</fullName>
        <ecNumber evidence="3">2.7.13.3</ecNumber>
    </recommendedName>
</protein>
<dbReference type="GO" id="GO:0005886">
    <property type="term" value="C:plasma membrane"/>
    <property type="evidence" value="ECO:0007669"/>
    <property type="project" value="UniProtKB-SubCell"/>
</dbReference>
<dbReference type="STRING" id="208480.SAMN02910418_01162"/>
<evidence type="ECO:0000256" key="1">
    <source>
        <dbReference type="ARBA" id="ARBA00000085"/>
    </source>
</evidence>
<dbReference type="Pfam" id="PF02518">
    <property type="entry name" value="HATPase_c"/>
    <property type="match status" value="1"/>
</dbReference>
<dbReference type="FunFam" id="1.10.287.130:FF:000008">
    <property type="entry name" value="Two-component sensor histidine kinase"/>
    <property type="match status" value="1"/>
</dbReference>
<evidence type="ECO:0000256" key="13">
    <source>
        <dbReference type="SAM" id="Phobius"/>
    </source>
</evidence>